<keyword evidence="1" id="KW-0812">Transmembrane</keyword>
<proteinExistence type="predicted"/>
<evidence type="ECO:0000256" key="1">
    <source>
        <dbReference type="SAM" id="Phobius"/>
    </source>
</evidence>
<feature type="non-terminal residue" evidence="3">
    <location>
        <position position="467"/>
    </location>
</feature>
<organism evidence="3 4">
    <name type="scientific">Polypterus senegalus</name>
    <name type="common">Senegal bichir</name>
    <dbReference type="NCBI Taxonomy" id="55291"/>
    <lineage>
        <taxon>Eukaryota</taxon>
        <taxon>Metazoa</taxon>
        <taxon>Chordata</taxon>
        <taxon>Craniata</taxon>
        <taxon>Vertebrata</taxon>
        <taxon>Euteleostomi</taxon>
        <taxon>Actinopterygii</taxon>
        <taxon>Polypteriformes</taxon>
        <taxon>Polypteridae</taxon>
        <taxon>Polypterus</taxon>
    </lineage>
</organism>
<dbReference type="SMART" id="SM00220">
    <property type="entry name" value="S_TKc"/>
    <property type="match status" value="1"/>
</dbReference>
<dbReference type="AlphaFoldDB" id="A0A8X7XG18"/>
<dbReference type="EMBL" id="JAATIS010001241">
    <property type="protein sequence ID" value="KAG2466780.1"/>
    <property type="molecule type" value="Genomic_DNA"/>
</dbReference>
<keyword evidence="4" id="KW-1185">Reference proteome</keyword>
<dbReference type="SUPFAM" id="SSF56112">
    <property type="entry name" value="Protein kinase-like (PK-like)"/>
    <property type="match status" value="1"/>
</dbReference>
<evidence type="ECO:0000259" key="2">
    <source>
        <dbReference type="PROSITE" id="PS50011"/>
    </source>
</evidence>
<evidence type="ECO:0000313" key="3">
    <source>
        <dbReference type="EMBL" id="KAG2466780.1"/>
    </source>
</evidence>
<keyword evidence="1" id="KW-0472">Membrane</keyword>
<keyword evidence="3" id="KW-0418">Kinase</keyword>
<keyword evidence="3" id="KW-0808">Transferase</keyword>
<dbReference type="FunFam" id="1.10.510.10:FF:000001">
    <property type="entry name" value="Calcium/calmodulin-dependent protein kinase type II subunit delta"/>
    <property type="match status" value="1"/>
</dbReference>
<dbReference type="GO" id="GO:0004672">
    <property type="term" value="F:protein kinase activity"/>
    <property type="evidence" value="ECO:0007669"/>
    <property type="project" value="InterPro"/>
</dbReference>
<protein>
    <submittedName>
        <fullName evidence="3">KCC2D kinase</fullName>
    </submittedName>
</protein>
<name>A0A8X7XG18_POLSE</name>
<dbReference type="PANTHER" id="PTHR24347">
    <property type="entry name" value="SERINE/THREONINE-PROTEIN KINASE"/>
    <property type="match status" value="1"/>
</dbReference>
<dbReference type="Gene3D" id="6.10.140.620">
    <property type="match status" value="1"/>
</dbReference>
<accession>A0A8X7XG18</accession>
<evidence type="ECO:0000313" key="4">
    <source>
        <dbReference type="Proteomes" id="UP000886611"/>
    </source>
</evidence>
<feature type="domain" description="Protein kinase" evidence="2">
    <location>
        <begin position="1"/>
        <end position="177"/>
    </location>
</feature>
<feature type="non-terminal residue" evidence="3">
    <location>
        <position position="1"/>
    </location>
</feature>
<feature type="transmembrane region" description="Helical" evidence="1">
    <location>
        <begin position="270"/>
        <end position="292"/>
    </location>
</feature>
<dbReference type="InterPro" id="IPR011009">
    <property type="entry name" value="Kinase-like_dom_sf"/>
</dbReference>
<keyword evidence="1" id="KW-1133">Transmembrane helix</keyword>
<sequence length="467" mass="51158">MSRLLKSTCTGITPGIPGILIRHLAGCGGSNCFLSPTRLEAPLAVATGPNSKLKGAAVKLADFGLAIEVQGDQQAWFGFAGTPGYLSPEVLRKDPYGKPVDMWACGVILYILLVGYPPFWDEDQHRLYQQIKAGAYDFPSPEWDTVTPEAKDLINKMLTINPVKRITAAEALKHPWICQRSTVASMMHRQETVDCLKKFNARRKLKESTESTNTTIEDEDVKDRLLAAPQACPPPLSPSSSSSSLSSSTTSSCWSPSSFCPSGPSCCRCLLRVLLALYFLTFVCSFVVFLSISPAARCPYGADSKGPAHEGGPSSSLHRKSKVGFWVAQSDDVDDDRSGAPVAPLCVTLQIQVDLRHSFNLSDVPQCRSVAVCDSGLLGAGPQRFNIARVALYTPVSQLLWHLRLQVWRAKLACKFFVVLFFAKFESRSKKSADIPDWTFVPPVCWCPPSLHRHTSHTPNSYFSLSV</sequence>
<dbReference type="PROSITE" id="PS50011">
    <property type="entry name" value="PROTEIN_KINASE_DOM"/>
    <property type="match status" value="1"/>
</dbReference>
<comment type="caution">
    <text evidence="3">The sequence shown here is derived from an EMBL/GenBank/DDBJ whole genome shotgun (WGS) entry which is preliminary data.</text>
</comment>
<dbReference type="Pfam" id="PF00069">
    <property type="entry name" value="Pkinase"/>
    <property type="match status" value="1"/>
</dbReference>
<reference evidence="3 4" key="1">
    <citation type="journal article" date="2021" name="Cell">
        <title>Tracing the genetic footprints of vertebrate landing in non-teleost ray-finned fishes.</title>
        <authorList>
            <person name="Bi X."/>
            <person name="Wang K."/>
            <person name="Yang L."/>
            <person name="Pan H."/>
            <person name="Jiang H."/>
            <person name="Wei Q."/>
            <person name="Fang M."/>
            <person name="Yu H."/>
            <person name="Zhu C."/>
            <person name="Cai Y."/>
            <person name="He Y."/>
            <person name="Gan X."/>
            <person name="Zeng H."/>
            <person name="Yu D."/>
            <person name="Zhu Y."/>
            <person name="Jiang H."/>
            <person name="Qiu Q."/>
            <person name="Yang H."/>
            <person name="Zhang Y.E."/>
            <person name="Wang W."/>
            <person name="Zhu M."/>
            <person name="He S."/>
            <person name="Zhang G."/>
        </authorList>
    </citation>
    <scope>NUCLEOTIDE SEQUENCE [LARGE SCALE GENOMIC DNA]</scope>
    <source>
        <strain evidence="3">Bchr_013</strain>
    </source>
</reference>
<dbReference type="Proteomes" id="UP000886611">
    <property type="component" value="Unassembled WGS sequence"/>
</dbReference>
<gene>
    <name evidence="3" type="primary">Camk2d</name>
    <name evidence="3" type="ORF">GTO96_0021041</name>
</gene>
<dbReference type="GO" id="GO:0005524">
    <property type="term" value="F:ATP binding"/>
    <property type="evidence" value="ECO:0007669"/>
    <property type="project" value="InterPro"/>
</dbReference>
<dbReference type="InterPro" id="IPR000719">
    <property type="entry name" value="Prot_kinase_dom"/>
</dbReference>
<dbReference type="Gene3D" id="1.10.510.10">
    <property type="entry name" value="Transferase(Phosphotransferase) domain 1"/>
    <property type="match status" value="1"/>
</dbReference>